<organism evidence="1 2">
    <name type="scientific">Salininema proteolyticum</name>
    <dbReference type="NCBI Taxonomy" id="1607685"/>
    <lineage>
        <taxon>Bacteria</taxon>
        <taxon>Bacillati</taxon>
        <taxon>Actinomycetota</taxon>
        <taxon>Actinomycetes</taxon>
        <taxon>Glycomycetales</taxon>
        <taxon>Glycomycetaceae</taxon>
        <taxon>Salininema</taxon>
    </lineage>
</organism>
<accession>A0ABV8TVM4</accession>
<evidence type="ECO:0000313" key="1">
    <source>
        <dbReference type="EMBL" id="MFC4334478.1"/>
    </source>
</evidence>
<dbReference type="EMBL" id="JBHSDK010000005">
    <property type="protein sequence ID" value="MFC4334478.1"/>
    <property type="molecule type" value="Genomic_DNA"/>
</dbReference>
<evidence type="ECO:0000313" key="2">
    <source>
        <dbReference type="Proteomes" id="UP001595823"/>
    </source>
</evidence>
<protein>
    <submittedName>
        <fullName evidence="1">Uncharacterized protein</fullName>
    </submittedName>
</protein>
<proteinExistence type="predicted"/>
<comment type="caution">
    <text evidence="1">The sequence shown here is derived from an EMBL/GenBank/DDBJ whole genome shotgun (WGS) entry which is preliminary data.</text>
</comment>
<gene>
    <name evidence="1" type="ORF">ACFPET_04615</name>
</gene>
<name>A0ABV8TVM4_9ACTN</name>
<sequence length="62" mass="7056">MEAEDLAPALVHTLAALDIPAQLYPDRLEWVEYRHDEGLRKAQKRPVDAETAMRVLRSASLK</sequence>
<keyword evidence="2" id="KW-1185">Reference proteome</keyword>
<dbReference type="RefSeq" id="WP_380618245.1">
    <property type="nucleotide sequence ID" value="NZ_JBHSDK010000005.1"/>
</dbReference>
<reference evidence="2" key="1">
    <citation type="journal article" date="2019" name="Int. J. Syst. Evol. Microbiol.">
        <title>The Global Catalogue of Microorganisms (GCM) 10K type strain sequencing project: providing services to taxonomists for standard genome sequencing and annotation.</title>
        <authorList>
            <consortium name="The Broad Institute Genomics Platform"/>
            <consortium name="The Broad Institute Genome Sequencing Center for Infectious Disease"/>
            <person name="Wu L."/>
            <person name="Ma J."/>
        </authorList>
    </citation>
    <scope>NUCLEOTIDE SEQUENCE [LARGE SCALE GENOMIC DNA]</scope>
    <source>
        <strain evidence="2">IBRC-M 10908</strain>
    </source>
</reference>
<dbReference type="Proteomes" id="UP001595823">
    <property type="component" value="Unassembled WGS sequence"/>
</dbReference>